<sequence length="69" mass="6810">MGDRPFSGKVAAVTGGASGIGAACCRMLAARGARVAVTDCDLSRAEAIATEIGGIAIPHASLQARALQV</sequence>
<reference evidence="3 4" key="1">
    <citation type="submission" date="2021-07" db="EMBL/GenBank/DDBJ databases">
        <authorList>
            <person name="So Y."/>
        </authorList>
    </citation>
    <scope>NUCLEOTIDE SEQUENCE [LARGE SCALE GENOMIC DNA]</scope>
    <source>
        <strain evidence="3 4">HJA6</strain>
    </source>
</reference>
<accession>A0ABS7AGW2</accession>
<dbReference type="PANTHER" id="PTHR43669:SF8">
    <property type="entry name" value="SHORT-CHAIN TYPE DEHYDROGENASE_REDUCTASE-RELATED"/>
    <property type="match status" value="1"/>
</dbReference>
<evidence type="ECO:0000256" key="2">
    <source>
        <dbReference type="ARBA" id="ARBA00023002"/>
    </source>
</evidence>
<organism evidence="3 4">
    <name type="scientific">Roseomonas alba</name>
    <dbReference type="NCBI Taxonomy" id="2846776"/>
    <lineage>
        <taxon>Bacteria</taxon>
        <taxon>Pseudomonadati</taxon>
        <taxon>Pseudomonadota</taxon>
        <taxon>Alphaproteobacteria</taxon>
        <taxon>Acetobacterales</taxon>
        <taxon>Roseomonadaceae</taxon>
        <taxon>Roseomonas</taxon>
    </lineage>
</organism>
<dbReference type="Pfam" id="PF00106">
    <property type="entry name" value="adh_short"/>
    <property type="match status" value="1"/>
</dbReference>
<dbReference type="SUPFAM" id="SSF51735">
    <property type="entry name" value="NAD(P)-binding Rossmann-fold domains"/>
    <property type="match status" value="1"/>
</dbReference>
<keyword evidence="2" id="KW-0560">Oxidoreductase</keyword>
<dbReference type="InterPro" id="IPR036291">
    <property type="entry name" value="NAD(P)-bd_dom_sf"/>
</dbReference>
<keyword evidence="4" id="KW-1185">Reference proteome</keyword>
<name>A0ABS7AGW2_9PROT</name>
<proteinExistence type="inferred from homology"/>
<dbReference type="EMBL" id="JAHYBZ010000011">
    <property type="protein sequence ID" value="MBW6401295.1"/>
    <property type="molecule type" value="Genomic_DNA"/>
</dbReference>
<evidence type="ECO:0000313" key="3">
    <source>
        <dbReference type="EMBL" id="MBW6401295.1"/>
    </source>
</evidence>
<dbReference type="Gene3D" id="3.40.50.720">
    <property type="entry name" value="NAD(P)-binding Rossmann-like Domain"/>
    <property type="match status" value="1"/>
</dbReference>
<dbReference type="PROSITE" id="PS51257">
    <property type="entry name" value="PROKAR_LIPOPROTEIN"/>
    <property type="match status" value="1"/>
</dbReference>
<dbReference type="InterPro" id="IPR002347">
    <property type="entry name" value="SDR_fam"/>
</dbReference>
<comment type="similarity">
    <text evidence="1">Belongs to the short-chain dehydrogenases/reductases (SDR) family.</text>
</comment>
<protein>
    <submittedName>
        <fullName evidence="3">SDR family NAD(P)-dependent oxidoreductase</fullName>
    </submittedName>
</protein>
<dbReference type="RefSeq" id="WP_219765880.1">
    <property type="nucleotide sequence ID" value="NZ_JAHYBZ010000011.1"/>
</dbReference>
<dbReference type="Proteomes" id="UP001196565">
    <property type="component" value="Unassembled WGS sequence"/>
</dbReference>
<dbReference type="PANTHER" id="PTHR43669">
    <property type="entry name" value="5-KETO-D-GLUCONATE 5-REDUCTASE"/>
    <property type="match status" value="1"/>
</dbReference>
<comment type="caution">
    <text evidence="3">The sequence shown here is derived from an EMBL/GenBank/DDBJ whole genome shotgun (WGS) entry which is preliminary data.</text>
</comment>
<evidence type="ECO:0000256" key="1">
    <source>
        <dbReference type="ARBA" id="ARBA00006484"/>
    </source>
</evidence>
<evidence type="ECO:0000313" key="4">
    <source>
        <dbReference type="Proteomes" id="UP001196565"/>
    </source>
</evidence>
<gene>
    <name evidence="3" type="ORF">KPL78_25785</name>
</gene>